<gene>
    <name evidence="10" type="ORF">A2140_08285</name>
</gene>
<accession>A0A1F6T187</accession>
<protein>
    <submittedName>
        <fullName evidence="10">Uncharacterized protein</fullName>
    </submittedName>
</protein>
<dbReference type="FunFam" id="1.20.1510.10:FF:000006">
    <property type="entry name" value="Divalent cation efflux transporter"/>
    <property type="match status" value="1"/>
</dbReference>
<keyword evidence="3" id="KW-0813">Transport</keyword>
<evidence type="ECO:0000256" key="4">
    <source>
        <dbReference type="ARBA" id="ARBA00022692"/>
    </source>
</evidence>
<feature type="transmembrane region" description="Helical" evidence="7">
    <location>
        <begin position="171"/>
        <end position="188"/>
    </location>
</feature>
<dbReference type="InterPro" id="IPR027469">
    <property type="entry name" value="Cation_efflux_TMD_sf"/>
</dbReference>
<dbReference type="PANTHER" id="PTHR43840:SF15">
    <property type="entry name" value="MITOCHONDRIAL METAL TRANSPORTER 1-RELATED"/>
    <property type="match status" value="1"/>
</dbReference>
<evidence type="ECO:0000256" key="1">
    <source>
        <dbReference type="ARBA" id="ARBA00004141"/>
    </source>
</evidence>
<dbReference type="GO" id="GO:0016020">
    <property type="term" value="C:membrane"/>
    <property type="evidence" value="ECO:0007669"/>
    <property type="project" value="UniProtKB-SubCell"/>
</dbReference>
<comment type="subcellular location">
    <subcellularLocation>
        <location evidence="1">Membrane</location>
        <topology evidence="1">Multi-pass membrane protein</topology>
    </subcellularLocation>
</comment>
<keyword evidence="6 7" id="KW-0472">Membrane</keyword>
<dbReference type="Pfam" id="PF01545">
    <property type="entry name" value="Cation_efflux"/>
    <property type="match status" value="1"/>
</dbReference>
<dbReference type="Gene3D" id="3.30.70.1350">
    <property type="entry name" value="Cation efflux protein, cytoplasmic domain"/>
    <property type="match status" value="1"/>
</dbReference>
<evidence type="ECO:0000259" key="9">
    <source>
        <dbReference type="Pfam" id="PF16916"/>
    </source>
</evidence>
<evidence type="ECO:0000313" key="11">
    <source>
        <dbReference type="Proteomes" id="UP000178379"/>
    </source>
</evidence>
<feature type="transmembrane region" description="Helical" evidence="7">
    <location>
        <begin position="93"/>
        <end position="111"/>
    </location>
</feature>
<evidence type="ECO:0000313" key="10">
    <source>
        <dbReference type="EMBL" id="OGI38948.1"/>
    </source>
</evidence>
<dbReference type="STRING" id="1817756.A2140_08285"/>
<dbReference type="AlphaFoldDB" id="A0A1F6T187"/>
<dbReference type="GO" id="GO:0008324">
    <property type="term" value="F:monoatomic cation transmembrane transporter activity"/>
    <property type="evidence" value="ECO:0007669"/>
    <property type="project" value="InterPro"/>
</dbReference>
<feature type="transmembrane region" description="Helical" evidence="7">
    <location>
        <begin position="123"/>
        <end position="140"/>
    </location>
</feature>
<keyword evidence="5 7" id="KW-1133">Transmembrane helix</keyword>
<proteinExistence type="inferred from homology"/>
<name>A0A1F6T187_9PROT</name>
<feature type="domain" description="Cation efflux protein cytoplasmic" evidence="9">
    <location>
        <begin position="225"/>
        <end position="299"/>
    </location>
</feature>
<dbReference type="Proteomes" id="UP000178379">
    <property type="component" value="Unassembled WGS sequence"/>
</dbReference>
<feature type="domain" description="Cation efflux protein transmembrane" evidence="8">
    <location>
        <begin position="29"/>
        <end position="219"/>
    </location>
</feature>
<keyword evidence="4 7" id="KW-0812">Transmembrane</keyword>
<feature type="transmembrane region" description="Helical" evidence="7">
    <location>
        <begin position="20"/>
        <end position="43"/>
    </location>
</feature>
<dbReference type="SUPFAM" id="SSF160240">
    <property type="entry name" value="Cation efflux protein cytoplasmic domain-like"/>
    <property type="match status" value="1"/>
</dbReference>
<dbReference type="SUPFAM" id="SSF161111">
    <property type="entry name" value="Cation efflux protein transmembrane domain-like"/>
    <property type="match status" value="1"/>
</dbReference>
<dbReference type="InterPro" id="IPR050291">
    <property type="entry name" value="CDF_Transporter"/>
</dbReference>
<evidence type="ECO:0000256" key="6">
    <source>
        <dbReference type="ARBA" id="ARBA00023136"/>
    </source>
</evidence>
<evidence type="ECO:0000256" key="7">
    <source>
        <dbReference type="SAM" id="Phobius"/>
    </source>
</evidence>
<dbReference type="Pfam" id="PF16916">
    <property type="entry name" value="ZT_dimer"/>
    <property type="match status" value="1"/>
</dbReference>
<sequence>MNETQGSQAVDRSSPERFRASLRVTLFNLTSNLLLTVGQVIVGSLGHSQALVADGLHTLSDLVADFLVLFALAHGRKGADAEHPYGHERIETAVTMILGVILIGVGTGIAVRATIKLASAEAFITPSMLTLWVAIGTLLAKEAMYHYTMHTANRFDSNMLRASAWHHRSDALSSLIVAAGIGGSLLGFAYLDAVAAIVVAAMIVKVGVELAWQSLRELVDTGLGAEEIARLRAVILGVDGVRALHLLRTRRVGGQALADVHIIVDERVSVSEGHQISEAVRHRLMKTAQVTDVLVHIDTEEDMEAPSCAGLPLRQAVIERLEQRFRDIPEASSIQRTTLHYVNGQLDIELLLPITAAPSPDAARALAARFQAAIEGDADIRQLDISYR</sequence>
<dbReference type="PANTHER" id="PTHR43840">
    <property type="entry name" value="MITOCHONDRIAL METAL TRANSPORTER 1-RELATED"/>
    <property type="match status" value="1"/>
</dbReference>
<organism evidence="10 11">
    <name type="scientific">Candidatus Muproteobacteria bacterium RBG_16_62_13</name>
    <dbReference type="NCBI Taxonomy" id="1817756"/>
    <lineage>
        <taxon>Bacteria</taxon>
        <taxon>Pseudomonadati</taxon>
        <taxon>Pseudomonadota</taxon>
        <taxon>Candidatus Muproteobacteria</taxon>
    </lineage>
</organism>
<dbReference type="InterPro" id="IPR058533">
    <property type="entry name" value="Cation_efflux_TM"/>
</dbReference>
<dbReference type="InterPro" id="IPR027470">
    <property type="entry name" value="Cation_efflux_CTD"/>
</dbReference>
<evidence type="ECO:0000256" key="3">
    <source>
        <dbReference type="ARBA" id="ARBA00022448"/>
    </source>
</evidence>
<dbReference type="Gene3D" id="1.20.1510.10">
    <property type="entry name" value="Cation efflux protein transmembrane domain"/>
    <property type="match status" value="1"/>
</dbReference>
<dbReference type="NCBIfam" id="TIGR01297">
    <property type="entry name" value="CDF"/>
    <property type="match status" value="1"/>
</dbReference>
<evidence type="ECO:0000259" key="8">
    <source>
        <dbReference type="Pfam" id="PF01545"/>
    </source>
</evidence>
<evidence type="ECO:0000256" key="5">
    <source>
        <dbReference type="ARBA" id="ARBA00022989"/>
    </source>
</evidence>
<dbReference type="EMBL" id="MFSQ01000107">
    <property type="protein sequence ID" value="OGI38948.1"/>
    <property type="molecule type" value="Genomic_DNA"/>
</dbReference>
<evidence type="ECO:0000256" key="2">
    <source>
        <dbReference type="ARBA" id="ARBA00008114"/>
    </source>
</evidence>
<dbReference type="InterPro" id="IPR036837">
    <property type="entry name" value="Cation_efflux_CTD_sf"/>
</dbReference>
<dbReference type="InterPro" id="IPR002524">
    <property type="entry name" value="Cation_efflux"/>
</dbReference>
<comment type="similarity">
    <text evidence="2">Belongs to the cation diffusion facilitator (CDF) transporter (TC 2.A.4) family.</text>
</comment>
<reference evidence="10 11" key="1">
    <citation type="journal article" date="2016" name="Nat. Commun.">
        <title>Thousands of microbial genomes shed light on interconnected biogeochemical processes in an aquifer system.</title>
        <authorList>
            <person name="Anantharaman K."/>
            <person name="Brown C.T."/>
            <person name="Hug L.A."/>
            <person name="Sharon I."/>
            <person name="Castelle C.J."/>
            <person name="Probst A.J."/>
            <person name="Thomas B.C."/>
            <person name="Singh A."/>
            <person name="Wilkins M.J."/>
            <person name="Karaoz U."/>
            <person name="Brodie E.L."/>
            <person name="Williams K.H."/>
            <person name="Hubbard S.S."/>
            <person name="Banfield J.F."/>
        </authorList>
    </citation>
    <scope>NUCLEOTIDE SEQUENCE [LARGE SCALE GENOMIC DNA]</scope>
</reference>
<comment type="caution">
    <text evidence="10">The sequence shown here is derived from an EMBL/GenBank/DDBJ whole genome shotgun (WGS) entry which is preliminary data.</text>
</comment>